<evidence type="ECO:0000256" key="4">
    <source>
        <dbReference type="ARBA" id="ARBA00022692"/>
    </source>
</evidence>
<dbReference type="KEGG" id="talb:FTW19_07570"/>
<dbReference type="GO" id="GO:0004180">
    <property type="term" value="F:carboxypeptidase activity"/>
    <property type="evidence" value="ECO:0007669"/>
    <property type="project" value="UniProtKB-KW"/>
</dbReference>
<evidence type="ECO:0000256" key="7">
    <source>
        <dbReference type="SAM" id="SignalP"/>
    </source>
</evidence>
<dbReference type="GO" id="GO:0044718">
    <property type="term" value="P:siderophore transmembrane transport"/>
    <property type="evidence" value="ECO:0007669"/>
    <property type="project" value="TreeGrafter"/>
</dbReference>
<reference evidence="10 11" key="1">
    <citation type="submission" date="2019-08" db="EMBL/GenBank/DDBJ databases">
        <title>Complete genome sequence of Terriglobus albidus strain ORNL.</title>
        <authorList>
            <person name="Podar M."/>
        </authorList>
    </citation>
    <scope>NUCLEOTIDE SEQUENCE [LARGE SCALE GENOMIC DNA]</scope>
    <source>
        <strain evidence="10 11">ORNL</strain>
    </source>
</reference>
<evidence type="ECO:0000259" key="9">
    <source>
        <dbReference type="Pfam" id="PF25183"/>
    </source>
</evidence>
<keyword evidence="11" id="KW-1185">Reference proteome</keyword>
<keyword evidence="6" id="KW-0998">Cell outer membrane</keyword>
<proteinExistence type="predicted"/>
<dbReference type="InterPro" id="IPR037066">
    <property type="entry name" value="Plug_dom_sf"/>
</dbReference>
<feature type="chain" id="PRO_5022842942" evidence="7">
    <location>
        <begin position="25"/>
        <end position="1320"/>
    </location>
</feature>
<keyword evidence="3" id="KW-1134">Transmembrane beta strand</keyword>
<accession>A0A5B9E8D6</accession>
<dbReference type="PANTHER" id="PTHR30069:SF46">
    <property type="entry name" value="OAR PROTEIN"/>
    <property type="match status" value="1"/>
</dbReference>
<dbReference type="InterPro" id="IPR012910">
    <property type="entry name" value="Plug_dom"/>
</dbReference>
<feature type="domain" description="TonB-dependent receptor plug" evidence="8">
    <location>
        <begin position="155"/>
        <end position="235"/>
    </location>
</feature>
<dbReference type="Gene3D" id="2.40.170.20">
    <property type="entry name" value="TonB-dependent receptor, beta-barrel domain"/>
    <property type="match status" value="1"/>
</dbReference>
<keyword evidence="10" id="KW-0645">Protease</keyword>
<protein>
    <submittedName>
        <fullName evidence="10">Carboxypeptidase regulatory-like domain-containing protein</fullName>
    </submittedName>
</protein>
<comment type="subcellular location">
    <subcellularLocation>
        <location evidence="1">Cell outer membrane</location>
        <topology evidence="1">Multi-pass membrane protein</topology>
    </subcellularLocation>
</comment>
<feature type="domain" description="TonB-dependent transporter Oar-like beta-barrel" evidence="9">
    <location>
        <begin position="242"/>
        <end position="1313"/>
    </location>
</feature>
<dbReference type="SUPFAM" id="SSF56935">
    <property type="entry name" value="Porins"/>
    <property type="match status" value="1"/>
</dbReference>
<dbReference type="Gene3D" id="2.170.130.10">
    <property type="entry name" value="TonB-dependent receptor, plug domain"/>
    <property type="match status" value="1"/>
</dbReference>
<evidence type="ECO:0000256" key="5">
    <source>
        <dbReference type="ARBA" id="ARBA00023136"/>
    </source>
</evidence>
<dbReference type="InterPro" id="IPR057601">
    <property type="entry name" value="Oar-like_b-barrel"/>
</dbReference>
<dbReference type="InterPro" id="IPR039426">
    <property type="entry name" value="TonB-dep_rcpt-like"/>
</dbReference>
<evidence type="ECO:0000313" key="10">
    <source>
        <dbReference type="EMBL" id="QEE27864.1"/>
    </source>
</evidence>
<gene>
    <name evidence="10" type="ORF">FTW19_07570</name>
</gene>
<name>A0A5B9E8D6_9BACT</name>
<dbReference type="Proteomes" id="UP000321820">
    <property type="component" value="Chromosome"/>
</dbReference>
<dbReference type="SUPFAM" id="SSF49452">
    <property type="entry name" value="Starch-binding domain-like"/>
    <property type="match status" value="1"/>
</dbReference>
<evidence type="ECO:0000256" key="3">
    <source>
        <dbReference type="ARBA" id="ARBA00022452"/>
    </source>
</evidence>
<dbReference type="Gene3D" id="2.60.40.1120">
    <property type="entry name" value="Carboxypeptidase-like, regulatory domain"/>
    <property type="match status" value="1"/>
</dbReference>
<evidence type="ECO:0000256" key="1">
    <source>
        <dbReference type="ARBA" id="ARBA00004571"/>
    </source>
</evidence>
<sequence>MLRIFVRFLALFVLFSSSLGAAFAQGGEGAISGTVTDPTGAIVPRATVVAHNTATGVDATRTTTSDGVYNVAPLMPGTYTLTVTATGFSSFRQENIQVNALANVGLNVSLKVGNQSETVTVTDAPPIIETTNATLGGTIDNKLYTALPIMITGLQQRDITQFSNLLPGAQVPPGGRSSIIGGTGQRLGELYLDGMPITTLSQQGDNRPIFNIVPLEAIDQVKVVTSGFSAEYQGAGLENYNTKGGGNKYHGAIFGYFRNTIFDAWTFSNKPGAPGNQQSVVVNGVVTKVDGPKTPEHQIETGFTIGGPIKIPHLIDGHDKLFFFATYDKFHSSQGANNTPSTVPTTLMRQGNFQELLTANATTGGKGNTANVNYPIYDPTTQAACTAQYKTACRYQYGYGPGVGNSAPVLITPGGANIIPASQLSPITQFMQKYLPAPSVDTVGAIANNYVGGIPQGYDNWLYSGRIDYAISPKQTLIMVITGGNRHAVPYTTSSTSNLPVPYLATTMSTVGGHWASLEDNYVITSNLVNQFKYGFMNFGGPPVRNITQGNPLYSAAAAGITGLPAGQASENFPNTTFSGSNAPAAWVGNTPTTTNVSETYTLKDNLSWLHSAHSFNFGFQYQWLENNSSVADGASQPMTLTWNTNETANLSGTSYASNTGYSYASYMIGAVGSSTITQQAFSVLGGRFRPWAVYGQDDWRVSKDLTLNIGLRYDYLPTYREVLDRWSFLNPNIQNPITGNLGALQFAGNRAGGLPVSCNCSTPVDTHKTNFGPRVGFAWTIHDKTVVRGGFGLLYSHAGGTGGAGGAGTGSGQFGFTSAVTLADSTAGPAFYLNSANSKWGGPGYVLPAPATVTPTSQTLGTGYYVCSGQNFTPCNGASGTSAGNGSSLAYPDRYLGGRAPVFNFWNFGVQREITQNITITLNYVGSQSHFLAGANNIRGLQSGQVPASYLASVGAADCSQTPGTTAFNSCLNLPATTANLALAQTRSGVTLAAPYSGYTAAAAVNSNATIAHMLTWMPQYSGTSDTWGNVANANYNAFQLSLAHRAAHGLTLNLNYTYSKNIDDAGTARSGWDLPAGVTSTGRAWKQNAIDRSLSINSQPHNLSVFGVYELPFGKGKIGGNNFLVRALLGGWQTGDIFQYSSGLALALVGSCNTQQNIGQGTCMPDYNPAFTGSVRTSDGWGKGVTAATLGTKSYLNGYISTTNSGMGAGGAACGSSTGPFCNAGNAKIGNLTRIGAYGLRGPSIYRLTSNLRRTFDINDRVKFLFGVDCQNVTNHTTFGNNAANNQITVNVNSSTFGTLNFASADSRAFQFSGRLTF</sequence>
<organism evidence="10 11">
    <name type="scientific">Terriglobus albidus</name>
    <dbReference type="NCBI Taxonomy" id="1592106"/>
    <lineage>
        <taxon>Bacteria</taxon>
        <taxon>Pseudomonadati</taxon>
        <taxon>Acidobacteriota</taxon>
        <taxon>Terriglobia</taxon>
        <taxon>Terriglobales</taxon>
        <taxon>Acidobacteriaceae</taxon>
        <taxon>Terriglobus</taxon>
    </lineage>
</organism>
<evidence type="ECO:0000259" key="8">
    <source>
        <dbReference type="Pfam" id="PF07715"/>
    </source>
</evidence>
<feature type="signal peptide" evidence="7">
    <location>
        <begin position="1"/>
        <end position="24"/>
    </location>
</feature>
<dbReference type="Pfam" id="PF07715">
    <property type="entry name" value="Plug"/>
    <property type="match status" value="1"/>
</dbReference>
<keyword evidence="5" id="KW-0472">Membrane</keyword>
<keyword evidence="10" id="KW-0121">Carboxypeptidase</keyword>
<dbReference type="GO" id="GO:0030246">
    <property type="term" value="F:carbohydrate binding"/>
    <property type="evidence" value="ECO:0007669"/>
    <property type="project" value="InterPro"/>
</dbReference>
<dbReference type="GO" id="GO:0015344">
    <property type="term" value="F:siderophore uptake transmembrane transporter activity"/>
    <property type="evidence" value="ECO:0007669"/>
    <property type="project" value="TreeGrafter"/>
</dbReference>
<dbReference type="Pfam" id="PF13620">
    <property type="entry name" value="CarboxypepD_reg"/>
    <property type="match status" value="1"/>
</dbReference>
<keyword evidence="7" id="KW-0732">Signal</keyword>
<keyword evidence="10" id="KW-0378">Hydrolase</keyword>
<evidence type="ECO:0000256" key="2">
    <source>
        <dbReference type="ARBA" id="ARBA00022448"/>
    </source>
</evidence>
<evidence type="ECO:0000256" key="6">
    <source>
        <dbReference type="ARBA" id="ARBA00023237"/>
    </source>
</evidence>
<dbReference type="Pfam" id="PF25183">
    <property type="entry name" value="OMP_b-brl_4"/>
    <property type="match status" value="1"/>
</dbReference>
<keyword evidence="2" id="KW-0813">Transport</keyword>
<dbReference type="InterPro" id="IPR013784">
    <property type="entry name" value="Carb-bd-like_fold"/>
</dbReference>
<dbReference type="GO" id="GO:0009279">
    <property type="term" value="C:cell outer membrane"/>
    <property type="evidence" value="ECO:0007669"/>
    <property type="project" value="UniProtKB-SubCell"/>
</dbReference>
<dbReference type="EMBL" id="CP042806">
    <property type="protein sequence ID" value="QEE27864.1"/>
    <property type="molecule type" value="Genomic_DNA"/>
</dbReference>
<dbReference type="OrthoDB" id="97893at2"/>
<keyword evidence="4" id="KW-0812">Transmembrane</keyword>
<dbReference type="PANTHER" id="PTHR30069">
    <property type="entry name" value="TONB-DEPENDENT OUTER MEMBRANE RECEPTOR"/>
    <property type="match status" value="1"/>
</dbReference>
<dbReference type="RefSeq" id="WP_147647054.1">
    <property type="nucleotide sequence ID" value="NZ_CP042806.1"/>
</dbReference>
<evidence type="ECO:0000313" key="11">
    <source>
        <dbReference type="Proteomes" id="UP000321820"/>
    </source>
</evidence>
<dbReference type="InterPro" id="IPR036942">
    <property type="entry name" value="Beta-barrel_TonB_sf"/>
</dbReference>